<accession>A0A059CA40</accession>
<dbReference type="Gramene" id="KCW75323">
    <property type="protein sequence ID" value="KCW75323"/>
    <property type="gene ID" value="EUGRSUZ_E04069"/>
</dbReference>
<name>A0A059CA40_EUCGR</name>
<feature type="signal peptide" evidence="1">
    <location>
        <begin position="1"/>
        <end position="24"/>
    </location>
</feature>
<proteinExistence type="predicted"/>
<evidence type="ECO:0000313" key="2">
    <source>
        <dbReference type="EMBL" id="KCW75323.1"/>
    </source>
</evidence>
<evidence type="ECO:0008006" key="3">
    <source>
        <dbReference type="Google" id="ProtNLM"/>
    </source>
</evidence>
<dbReference type="AlphaFoldDB" id="A0A059CA40"/>
<keyword evidence="1" id="KW-0732">Signal</keyword>
<dbReference type="EMBL" id="KK198757">
    <property type="protein sequence ID" value="KCW75323.1"/>
    <property type="molecule type" value="Genomic_DNA"/>
</dbReference>
<organism evidence="2">
    <name type="scientific">Eucalyptus grandis</name>
    <name type="common">Flooded gum</name>
    <dbReference type="NCBI Taxonomy" id="71139"/>
    <lineage>
        <taxon>Eukaryota</taxon>
        <taxon>Viridiplantae</taxon>
        <taxon>Streptophyta</taxon>
        <taxon>Embryophyta</taxon>
        <taxon>Tracheophyta</taxon>
        <taxon>Spermatophyta</taxon>
        <taxon>Magnoliopsida</taxon>
        <taxon>eudicotyledons</taxon>
        <taxon>Gunneridae</taxon>
        <taxon>Pentapetalae</taxon>
        <taxon>rosids</taxon>
        <taxon>malvids</taxon>
        <taxon>Myrtales</taxon>
        <taxon>Myrtaceae</taxon>
        <taxon>Myrtoideae</taxon>
        <taxon>Eucalypteae</taxon>
        <taxon>Eucalyptus</taxon>
    </lineage>
</organism>
<sequence length="71" mass="7905">MGTTINLRILAVSILGTCVNKVRKSPYSSVKNCKIYSRGHDHQKLKCHITIHNSAISTEKIKTPLKRVGNC</sequence>
<evidence type="ECO:0000256" key="1">
    <source>
        <dbReference type="SAM" id="SignalP"/>
    </source>
</evidence>
<gene>
    <name evidence="2" type="ORF">EUGRSUZ_E04069</name>
</gene>
<dbReference type="InParanoid" id="A0A059CA40"/>
<protein>
    <recommendedName>
        <fullName evidence="3">Secreted protein</fullName>
    </recommendedName>
</protein>
<feature type="chain" id="PRO_5001574264" description="Secreted protein" evidence="1">
    <location>
        <begin position="25"/>
        <end position="71"/>
    </location>
</feature>
<reference evidence="2" key="1">
    <citation type="submission" date="2013-07" db="EMBL/GenBank/DDBJ databases">
        <title>The genome of Eucalyptus grandis.</title>
        <authorList>
            <person name="Schmutz J."/>
            <person name="Hayes R."/>
            <person name="Myburg A."/>
            <person name="Tuskan G."/>
            <person name="Grattapaglia D."/>
            <person name="Rokhsar D.S."/>
        </authorList>
    </citation>
    <scope>NUCLEOTIDE SEQUENCE</scope>
    <source>
        <tissue evidence="2">Leaf extractions</tissue>
    </source>
</reference>